<keyword evidence="2" id="KW-1185">Reference proteome</keyword>
<evidence type="ECO:0000313" key="1">
    <source>
        <dbReference type="EMBL" id="RDE08379.1"/>
    </source>
</evidence>
<comment type="caution">
    <text evidence="1">The sequence shown here is derived from an EMBL/GenBank/DDBJ whole genome shotgun (WGS) entry which is preliminary data.</text>
</comment>
<organism evidence="1 2">
    <name type="scientific">Pelagibacterium lacus</name>
    <dbReference type="NCBI Taxonomy" id="2282655"/>
    <lineage>
        <taxon>Bacteria</taxon>
        <taxon>Pseudomonadati</taxon>
        <taxon>Pseudomonadota</taxon>
        <taxon>Alphaproteobacteria</taxon>
        <taxon>Hyphomicrobiales</taxon>
        <taxon>Devosiaceae</taxon>
        <taxon>Pelagibacterium</taxon>
    </lineage>
</organism>
<dbReference type="RefSeq" id="WP_114646357.1">
    <property type="nucleotide sequence ID" value="NZ_QQNH01000017.1"/>
</dbReference>
<name>A0A369W2V9_9HYPH</name>
<evidence type="ECO:0000313" key="2">
    <source>
        <dbReference type="Proteomes" id="UP000253759"/>
    </source>
</evidence>
<dbReference type="AlphaFoldDB" id="A0A369W2V9"/>
<dbReference type="Proteomes" id="UP000253759">
    <property type="component" value="Unassembled WGS sequence"/>
</dbReference>
<accession>A0A369W2V9</accession>
<protein>
    <submittedName>
        <fullName evidence="1">Uncharacterized protein</fullName>
    </submittedName>
</protein>
<dbReference type="EMBL" id="QQNH01000017">
    <property type="protein sequence ID" value="RDE08379.1"/>
    <property type="molecule type" value="Genomic_DNA"/>
</dbReference>
<gene>
    <name evidence="1" type="ORF">DVH29_11655</name>
</gene>
<reference evidence="2" key="1">
    <citation type="submission" date="2018-07" db="EMBL/GenBank/DDBJ databases">
        <authorList>
            <person name="Liu B.-T."/>
            <person name="Du Z."/>
        </authorList>
    </citation>
    <scope>NUCLEOTIDE SEQUENCE [LARGE SCALE GENOMIC DNA]</scope>
    <source>
        <strain evidence="2">XYN52</strain>
    </source>
</reference>
<proteinExistence type="predicted"/>
<sequence>MITEAVDTVTDQFDKVGGIIDNMETVRHLSDVINGKIEKILLSERRRRDEPGGSVAVSFTLREIELLLWATSKAVTAADTLSAELDVARSRLLDAFNQDTRDAA</sequence>